<reference evidence="3" key="1">
    <citation type="submission" date="2018-05" db="EMBL/GenBank/DDBJ databases">
        <title>Complete Genome Sequence of Methylobacterium sp. 17SD2-17.</title>
        <authorList>
            <person name="Srinivasan S."/>
        </authorList>
    </citation>
    <scope>NUCLEOTIDE SEQUENCE [LARGE SCALE GENOMIC DNA]</scope>
    <source>
        <strain evidence="3">17SD2-17</strain>
    </source>
</reference>
<feature type="region of interest" description="Disordered" evidence="1">
    <location>
        <begin position="42"/>
        <end position="62"/>
    </location>
</feature>
<evidence type="ECO:0000313" key="2">
    <source>
        <dbReference type="EMBL" id="AWN40497.1"/>
    </source>
</evidence>
<evidence type="ECO:0000256" key="1">
    <source>
        <dbReference type="SAM" id="MobiDB-lite"/>
    </source>
</evidence>
<organism evidence="2 3">
    <name type="scientific">Methylobacterium durans</name>
    <dbReference type="NCBI Taxonomy" id="2202825"/>
    <lineage>
        <taxon>Bacteria</taxon>
        <taxon>Pseudomonadati</taxon>
        <taxon>Pseudomonadota</taxon>
        <taxon>Alphaproteobacteria</taxon>
        <taxon>Hyphomicrobiales</taxon>
        <taxon>Methylobacteriaceae</taxon>
        <taxon>Methylobacterium</taxon>
    </lineage>
</organism>
<dbReference type="Proteomes" id="UP000245926">
    <property type="component" value="Chromosome"/>
</dbReference>
<sequence length="62" mass="6946">MSLDRLTREFIRTELGFRFLAVPSPAEAFLIERRLQRGEWGAGQPILNPLPPPAAASRTVDL</sequence>
<protein>
    <submittedName>
        <fullName evidence="2">Uncharacterized protein</fullName>
    </submittedName>
</protein>
<dbReference type="KEGG" id="mets:DK389_08090"/>
<evidence type="ECO:0000313" key="3">
    <source>
        <dbReference type="Proteomes" id="UP000245926"/>
    </source>
</evidence>
<accession>A0A2U8W361</accession>
<dbReference type="AlphaFoldDB" id="A0A2U8W361"/>
<dbReference type="EMBL" id="CP029550">
    <property type="protein sequence ID" value="AWN40497.1"/>
    <property type="molecule type" value="Genomic_DNA"/>
</dbReference>
<keyword evidence="3" id="KW-1185">Reference proteome</keyword>
<dbReference type="RefSeq" id="WP_109888690.1">
    <property type="nucleotide sequence ID" value="NZ_CP029550.1"/>
</dbReference>
<dbReference type="OrthoDB" id="7857067at2"/>
<proteinExistence type="predicted"/>
<name>A0A2U8W361_9HYPH</name>
<gene>
    <name evidence="2" type="ORF">DK389_08090</name>
</gene>